<protein>
    <submittedName>
        <fullName evidence="2">Uncharacterized protein</fullName>
    </submittedName>
</protein>
<proteinExistence type="predicted"/>
<organism evidence="2 3">
    <name type="scientific">Actinokineospora terrae</name>
    <dbReference type="NCBI Taxonomy" id="155974"/>
    <lineage>
        <taxon>Bacteria</taxon>
        <taxon>Bacillati</taxon>
        <taxon>Actinomycetota</taxon>
        <taxon>Actinomycetes</taxon>
        <taxon>Pseudonocardiales</taxon>
        <taxon>Pseudonocardiaceae</taxon>
        <taxon>Actinokineospora</taxon>
    </lineage>
</organism>
<dbReference type="RefSeq" id="WP_143073395.1">
    <property type="nucleotide sequence ID" value="NZ_FOGI01000003.1"/>
</dbReference>
<accession>A0A1H9PBM4</accession>
<dbReference type="EMBL" id="FOGI01000003">
    <property type="protein sequence ID" value="SER45305.1"/>
    <property type="molecule type" value="Genomic_DNA"/>
</dbReference>
<reference evidence="3" key="1">
    <citation type="submission" date="2016-10" db="EMBL/GenBank/DDBJ databases">
        <authorList>
            <person name="Varghese N."/>
            <person name="Submissions S."/>
        </authorList>
    </citation>
    <scope>NUCLEOTIDE SEQUENCE [LARGE SCALE GENOMIC DNA]</scope>
    <source>
        <strain evidence="3">DSM 44260</strain>
    </source>
</reference>
<keyword evidence="3" id="KW-1185">Reference proteome</keyword>
<evidence type="ECO:0000313" key="3">
    <source>
        <dbReference type="Proteomes" id="UP000199051"/>
    </source>
</evidence>
<evidence type="ECO:0000313" key="2">
    <source>
        <dbReference type="EMBL" id="SER45305.1"/>
    </source>
</evidence>
<evidence type="ECO:0000256" key="1">
    <source>
        <dbReference type="SAM" id="MobiDB-lite"/>
    </source>
</evidence>
<gene>
    <name evidence="2" type="ORF">SAMN04487818_103370</name>
</gene>
<sequence length="186" mass="20200">MGYARELADPWGLLLAASAAGVAWAIHLPPWMTLGVGVVVLGGKAGIARLIQEPEEPPAPAIEPDSAEDVWLRRFHATRAEIDPRFDETMDVLDRALRRFAVRASAIVRVEVAADDVAELTRLTDTYNTLISQLEAVVTAVEDLVGVEDPAEELAEVRQAALRTERATRGWGDAGQEPKSARLRNG</sequence>
<dbReference type="AlphaFoldDB" id="A0A1H9PBM4"/>
<feature type="region of interest" description="Disordered" evidence="1">
    <location>
        <begin position="166"/>
        <end position="186"/>
    </location>
</feature>
<dbReference type="Proteomes" id="UP000199051">
    <property type="component" value="Unassembled WGS sequence"/>
</dbReference>
<name>A0A1H9PBM4_9PSEU</name>